<sequence>MYRVRRGFEKLYCAASFYAESITAQGHMQNANALCQFSISTASADQADCSLVVRSRSKAEIEQCQKMCVPLLVVVRGIFLNQDTATRKVGQWSYSLRMKSSGAVQPGLHSSAIEQIATFAGTRPSRCGKEPVAGTVFVREGRRSAGQNSEYAGRPCSCRSSLLWSTAECQPRKAFEAT</sequence>
<name>N1PVZ0_DOTSN</name>
<accession>N1PVZ0</accession>
<reference evidence="2" key="1">
    <citation type="journal article" date="2012" name="PLoS Genet.">
        <title>The genomes of the fungal plant pathogens Cladosporium fulvum and Dothistroma septosporum reveal adaptation to different hosts and lifestyles but also signatures of common ancestry.</title>
        <authorList>
            <person name="de Wit P.J.G.M."/>
            <person name="van der Burgt A."/>
            <person name="Oekmen B."/>
            <person name="Stergiopoulos I."/>
            <person name="Abd-Elsalam K.A."/>
            <person name="Aerts A.L."/>
            <person name="Bahkali A.H."/>
            <person name="Beenen H.G."/>
            <person name="Chettri P."/>
            <person name="Cox M.P."/>
            <person name="Datema E."/>
            <person name="de Vries R.P."/>
            <person name="Dhillon B."/>
            <person name="Ganley A.R."/>
            <person name="Griffiths S.A."/>
            <person name="Guo Y."/>
            <person name="Hamelin R.C."/>
            <person name="Henrissat B."/>
            <person name="Kabir M.S."/>
            <person name="Jashni M.K."/>
            <person name="Kema G."/>
            <person name="Klaubauf S."/>
            <person name="Lapidus A."/>
            <person name="Levasseur A."/>
            <person name="Lindquist E."/>
            <person name="Mehrabi R."/>
            <person name="Ohm R.A."/>
            <person name="Owen T.J."/>
            <person name="Salamov A."/>
            <person name="Schwelm A."/>
            <person name="Schijlen E."/>
            <person name="Sun H."/>
            <person name="van den Burg H.A."/>
            <person name="van Ham R.C.H.J."/>
            <person name="Zhang S."/>
            <person name="Goodwin S.B."/>
            <person name="Grigoriev I.V."/>
            <person name="Collemare J."/>
            <person name="Bradshaw R.E."/>
        </authorList>
    </citation>
    <scope>NUCLEOTIDE SEQUENCE [LARGE SCALE GENOMIC DNA]</scope>
    <source>
        <strain evidence="2">NZE10 / CBS 128990</strain>
    </source>
</reference>
<reference evidence="1 2" key="2">
    <citation type="journal article" date="2012" name="PLoS Pathog.">
        <title>Diverse lifestyles and strategies of plant pathogenesis encoded in the genomes of eighteen Dothideomycetes fungi.</title>
        <authorList>
            <person name="Ohm R.A."/>
            <person name="Feau N."/>
            <person name="Henrissat B."/>
            <person name="Schoch C.L."/>
            <person name="Horwitz B.A."/>
            <person name="Barry K.W."/>
            <person name="Condon B.J."/>
            <person name="Copeland A.C."/>
            <person name="Dhillon B."/>
            <person name="Glaser F."/>
            <person name="Hesse C.N."/>
            <person name="Kosti I."/>
            <person name="LaButti K."/>
            <person name="Lindquist E.A."/>
            <person name="Lucas S."/>
            <person name="Salamov A.A."/>
            <person name="Bradshaw R.E."/>
            <person name="Ciuffetti L."/>
            <person name="Hamelin R.C."/>
            <person name="Kema G.H.J."/>
            <person name="Lawrence C."/>
            <person name="Scott J.A."/>
            <person name="Spatafora J.W."/>
            <person name="Turgeon B.G."/>
            <person name="de Wit P.J.G.M."/>
            <person name="Zhong S."/>
            <person name="Goodwin S.B."/>
            <person name="Grigoriev I.V."/>
        </authorList>
    </citation>
    <scope>NUCLEOTIDE SEQUENCE [LARGE SCALE GENOMIC DNA]</scope>
    <source>
        <strain evidence="2">NZE10 / CBS 128990</strain>
    </source>
</reference>
<evidence type="ECO:0000313" key="1">
    <source>
        <dbReference type="EMBL" id="EME46525.1"/>
    </source>
</evidence>
<gene>
    <name evidence="1" type="ORF">DOTSEDRAFT_70511</name>
</gene>
<dbReference type="Proteomes" id="UP000016933">
    <property type="component" value="Unassembled WGS sequence"/>
</dbReference>
<dbReference type="EMBL" id="KB446537">
    <property type="protein sequence ID" value="EME46525.1"/>
    <property type="molecule type" value="Genomic_DNA"/>
</dbReference>
<protein>
    <submittedName>
        <fullName evidence="1">Uncharacterized protein</fullName>
    </submittedName>
</protein>
<keyword evidence="2" id="KW-1185">Reference proteome</keyword>
<organism evidence="1 2">
    <name type="scientific">Dothistroma septosporum (strain NZE10 / CBS 128990)</name>
    <name type="common">Red band needle blight fungus</name>
    <name type="synonym">Mycosphaerella pini</name>
    <dbReference type="NCBI Taxonomy" id="675120"/>
    <lineage>
        <taxon>Eukaryota</taxon>
        <taxon>Fungi</taxon>
        <taxon>Dikarya</taxon>
        <taxon>Ascomycota</taxon>
        <taxon>Pezizomycotina</taxon>
        <taxon>Dothideomycetes</taxon>
        <taxon>Dothideomycetidae</taxon>
        <taxon>Mycosphaerellales</taxon>
        <taxon>Mycosphaerellaceae</taxon>
        <taxon>Dothistroma</taxon>
    </lineage>
</organism>
<dbReference type="HOGENOM" id="CLU_1510569_0_0_1"/>
<dbReference type="AlphaFoldDB" id="N1PVZ0"/>
<evidence type="ECO:0000313" key="2">
    <source>
        <dbReference type="Proteomes" id="UP000016933"/>
    </source>
</evidence>
<proteinExistence type="predicted"/>